<dbReference type="GO" id="GO:0033768">
    <property type="term" value="C:SUMO-targeted ubiquitin ligase complex"/>
    <property type="evidence" value="ECO:0007669"/>
    <property type="project" value="TreeGrafter"/>
</dbReference>
<evidence type="ECO:0000256" key="4">
    <source>
        <dbReference type="PROSITE-ProRule" id="PRU00175"/>
    </source>
</evidence>
<dbReference type="PROSITE" id="PS50089">
    <property type="entry name" value="ZF_RING_2"/>
    <property type="match status" value="1"/>
</dbReference>
<keyword evidence="2 4" id="KW-0863">Zinc-finger</keyword>
<dbReference type="GO" id="GO:0032183">
    <property type="term" value="F:SUMO binding"/>
    <property type="evidence" value="ECO:0007669"/>
    <property type="project" value="TreeGrafter"/>
</dbReference>
<dbReference type="InterPro" id="IPR018957">
    <property type="entry name" value="Znf_C3HC4_RING-type"/>
</dbReference>
<dbReference type="PANTHER" id="PTHR47094:SF1">
    <property type="entry name" value="RING-TYPE E3 UBIQUITIN TRANSFERASE"/>
    <property type="match status" value="1"/>
</dbReference>
<evidence type="ECO:0000256" key="1">
    <source>
        <dbReference type="ARBA" id="ARBA00022723"/>
    </source>
</evidence>
<dbReference type="GO" id="GO:0008270">
    <property type="term" value="F:zinc ion binding"/>
    <property type="evidence" value="ECO:0007669"/>
    <property type="project" value="UniProtKB-KW"/>
</dbReference>
<dbReference type="Proteomes" id="UP000031516">
    <property type="component" value="Unassembled WGS sequence"/>
</dbReference>
<dbReference type="UniPathway" id="UPA00143"/>
<protein>
    <submittedName>
        <fullName evidence="7">WGS project CCBQ000000000 data, contig 00106</fullName>
    </submittedName>
</protein>
<name>A0A0A8L883_9SACH</name>
<feature type="region of interest" description="Disordered" evidence="5">
    <location>
        <begin position="62"/>
        <end position="98"/>
    </location>
</feature>
<keyword evidence="8" id="KW-1185">Reference proteome</keyword>
<dbReference type="InterPro" id="IPR017907">
    <property type="entry name" value="Znf_RING_CS"/>
</dbReference>
<dbReference type="OrthoDB" id="6270329at2759"/>
<evidence type="ECO:0000313" key="7">
    <source>
        <dbReference type="EMBL" id="CDO94404.1"/>
    </source>
</evidence>
<evidence type="ECO:0000259" key="6">
    <source>
        <dbReference type="PROSITE" id="PS50089"/>
    </source>
</evidence>
<dbReference type="SUPFAM" id="SSF57850">
    <property type="entry name" value="RING/U-box"/>
    <property type="match status" value="1"/>
</dbReference>
<dbReference type="GO" id="GO:0006511">
    <property type="term" value="P:ubiquitin-dependent protein catabolic process"/>
    <property type="evidence" value="ECO:0007669"/>
    <property type="project" value="TreeGrafter"/>
</dbReference>
<keyword evidence="1" id="KW-0479">Metal-binding</keyword>
<accession>A0A0A8L883</accession>
<dbReference type="GO" id="GO:0016567">
    <property type="term" value="P:protein ubiquitination"/>
    <property type="evidence" value="ECO:0007669"/>
    <property type="project" value="UniProtKB-UniPathway"/>
</dbReference>
<evidence type="ECO:0000256" key="5">
    <source>
        <dbReference type="SAM" id="MobiDB-lite"/>
    </source>
</evidence>
<dbReference type="Pfam" id="PF00097">
    <property type="entry name" value="zf-C3HC4"/>
    <property type="match status" value="1"/>
</dbReference>
<dbReference type="InterPro" id="IPR001841">
    <property type="entry name" value="Znf_RING"/>
</dbReference>
<feature type="compositionally biased region" description="Basic and acidic residues" evidence="5">
    <location>
        <begin position="153"/>
        <end position="165"/>
    </location>
</feature>
<keyword evidence="3" id="KW-0862">Zinc</keyword>
<dbReference type="GO" id="GO:0140082">
    <property type="term" value="F:SUMO-ubiquitin ligase activity"/>
    <property type="evidence" value="ECO:0007669"/>
    <property type="project" value="TreeGrafter"/>
</dbReference>
<evidence type="ECO:0000256" key="3">
    <source>
        <dbReference type="ARBA" id="ARBA00022833"/>
    </source>
</evidence>
<dbReference type="SMART" id="SM00184">
    <property type="entry name" value="RING"/>
    <property type="match status" value="1"/>
</dbReference>
<sequence length="320" mass="35807">MAKASTLFLWEINKVTECKYGSRNNSTGDLMLLMNGIESARTSIDSVSVNELDAVPNDVEINSEHNGRSIAEVNEDEDEDEQVGTRRRRRDSVESETDIEEAELARKVRRSNQDSIVDVDDSDLIFDPRVPEAQQVTAVGETRHRNTFTSETPEERPCDEAHEVVSDEAPAEVLEGDNFPVPQNIDQDESDDSDSVEECDDNNHDINILTEEEQIKAQQVIEIDDEDEAEGHKGGKDLSETPLETKKAADYVCPICMEPPEAALVTKCGHVFCTPCLYGMVNSSKGNGRRNGLCALCRENVKLQDLRLIIMRKSRIRKPN</sequence>
<dbReference type="AlphaFoldDB" id="A0A0A8L883"/>
<dbReference type="InterPro" id="IPR049627">
    <property type="entry name" value="SLX8"/>
</dbReference>
<dbReference type="EMBL" id="CCBQ010000037">
    <property type="protein sequence ID" value="CDO94404.1"/>
    <property type="molecule type" value="Genomic_DNA"/>
</dbReference>
<dbReference type="GO" id="GO:0061630">
    <property type="term" value="F:ubiquitin protein ligase activity"/>
    <property type="evidence" value="ECO:0007669"/>
    <property type="project" value="InterPro"/>
</dbReference>
<evidence type="ECO:0000313" key="8">
    <source>
        <dbReference type="Proteomes" id="UP000031516"/>
    </source>
</evidence>
<dbReference type="InterPro" id="IPR013083">
    <property type="entry name" value="Znf_RING/FYVE/PHD"/>
</dbReference>
<dbReference type="PROSITE" id="PS00518">
    <property type="entry name" value="ZF_RING_1"/>
    <property type="match status" value="1"/>
</dbReference>
<dbReference type="Gene3D" id="3.30.40.10">
    <property type="entry name" value="Zinc/RING finger domain, C3HC4 (zinc finger)"/>
    <property type="match status" value="1"/>
</dbReference>
<dbReference type="PANTHER" id="PTHR47094">
    <property type="entry name" value="ELFLESS, ISOFORM B"/>
    <property type="match status" value="1"/>
</dbReference>
<reference evidence="7 8" key="1">
    <citation type="submission" date="2014-03" db="EMBL/GenBank/DDBJ databases">
        <title>The genome of Kluyveromyces dobzhanskii.</title>
        <authorList>
            <person name="Nystedt B."/>
            <person name="Astrom S."/>
        </authorList>
    </citation>
    <scope>NUCLEOTIDE SEQUENCE [LARGE SCALE GENOMIC DNA]</scope>
    <source>
        <strain evidence="7 8">CBS 2104</strain>
    </source>
</reference>
<proteinExistence type="predicted"/>
<comment type="caution">
    <text evidence="7">The sequence shown here is derived from an EMBL/GenBank/DDBJ whole genome shotgun (WGS) entry which is preliminary data.</text>
</comment>
<feature type="region of interest" description="Disordered" evidence="5">
    <location>
        <begin position="138"/>
        <end position="201"/>
    </location>
</feature>
<feature type="domain" description="RING-type" evidence="6">
    <location>
        <begin position="253"/>
        <end position="298"/>
    </location>
</feature>
<feature type="compositionally biased region" description="Acidic residues" evidence="5">
    <location>
        <begin position="186"/>
        <end position="200"/>
    </location>
</feature>
<organism evidence="7 8">
    <name type="scientific">Kluyveromyces dobzhanskii CBS 2104</name>
    <dbReference type="NCBI Taxonomy" id="1427455"/>
    <lineage>
        <taxon>Eukaryota</taxon>
        <taxon>Fungi</taxon>
        <taxon>Dikarya</taxon>
        <taxon>Ascomycota</taxon>
        <taxon>Saccharomycotina</taxon>
        <taxon>Saccharomycetes</taxon>
        <taxon>Saccharomycetales</taxon>
        <taxon>Saccharomycetaceae</taxon>
        <taxon>Kluyveromyces</taxon>
    </lineage>
</organism>
<gene>
    <name evidence="7" type="ORF">KLDO_g2671A</name>
</gene>
<feature type="compositionally biased region" description="Acidic residues" evidence="5">
    <location>
        <begin position="73"/>
        <end position="82"/>
    </location>
</feature>
<evidence type="ECO:0000256" key="2">
    <source>
        <dbReference type="ARBA" id="ARBA00022771"/>
    </source>
</evidence>